<protein>
    <submittedName>
        <fullName evidence="1">Uncharacterized protein</fullName>
    </submittedName>
</protein>
<gene>
    <name evidence="1" type="ORF">TAF16_0199</name>
</gene>
<dbReference type="AlphaFoldDB" id="A0A178TMC9"/>
<proteinExistence type="predicted"/>
<name>A0A178TMC9_9BACL</name>
<reference evidence="1 2" key="1">
    <citation type="submission" date="2016-03" db="EMBL/GenBank/DDBJ databases">
        <title>Spore heat resistance.</title>
        <authorList>
            <person name="Boekhorst J."/>
            <person name="Berendsen E.M."/>
            <person name="Wells-Bennik M.H."/>
            <person name="Kuipers O.P."/>
        </authorList>
    </citation>
    <scope>NUCLEOTIDE SEQUENCE [LARGE SCALE GENOMIC DNA]</scope>
    <source>
        <strain evidence="1 2">AF16</strain>
    </source>
</reference>
<dbReference type="EMBL" id="LUCQ01000018">
    <property type="protein sequence ID" value="OAO82579.1"/>
    <property type="molecule type" value="Genomic_DNA"/>
</dbReference>
<sequence length="94" mass="10986">MYTPKIYERSGLLKESWDVKNTDDGITVFNTRTDGEKYIPETIEYGINYDYSGYGYAYEQPRPFIAKTHKELKDSNILKEAMKKDLKDVGFDVE</sequence>
<dbReference type="PATRIC" id="fig|33934.7.peg.1674"/>
<keyword evidence="2" id="KW-1185">Reference proteome</keyword>
<comment type="caution">
    <text evidence="1">The sequence shown here is derived from an EMBL/GenBank/DDBJ whole genome shotgun (WGS) entry which is preliminary data.</text>
</comment>
<accession>A0A178TMC9</accession>
<evidence type="ECO:0000313" key="1">
    <source>
        <dbReference type="EMBL" id="OAO82579.1"/>
    </source>
</evidence>
<evidence type="ECO:0000313" key="2">
    <source>
        <dbReference type="Proteomes" id="UP000078336"/>
    </source>
</evidence>
<dbReference type="Proteomes" id="UP000078336">
    <property type="component" value="Unassembled WGS sequence"/>
</dbReference>
<organism evidence="1 2">
    <name type="scientific">Anoxybacillus flavithermus</name>
    <dbReference type="NCBI Taxonomy" id="33934"/>
    <lineage>
        <taxon>Bacteria</taxon>
        <taxon>Bacillati</taxon>
        <taxon>Bacillota</taxon>
        <taxon>Bacilli</taxon>
        <taxon>Bacillales</taxon>
        <taxon>Anoxybacillaceae</taxon>
        <taxon>Anoxybacillus</taxon>
    </lineage>
</organism>